<feature type="region of interest" description="Disordered" evidence="1">
    <location>
        <begin position="1140"/>
        <end position="1169"/>
    </location>
</feature>
<reference evidence="2 5" key="2">
    <citation type="submission" date="2019-07" db="EMBL/GenBank/DDBJ databases">
        <title>Whole genome shotgun sequence of Halomonas cupida NBRC 102219.</title>
        <authorList>
            <person name="Hosoyama A."/>
            <person name="Uohara A."/>
            <person name="Ohji S."/>
            <person name="Ichikawa N."/>
        </authorList>
    </citation>
    <scope>NUCLEOTIDE SEQUENCE [LARGE SCALE GENOMIC DNA]</scope>
    <source>
        <strain evidence="2 5">NBRC 102219</strain>
    </source>
</reference>
<accession>A0A1M7L7P7</accession>
<feature type="region of interest" description="Disordered" evidence="1">
    <location>
        <begin position="827"/>
        <end position="847"/>
    </location>
</feature>
<sequence>MSKVAASAPVDPKSVDPDNTKAWNEAKEQAKDAGIRWERPEDDKRTAKEILNDSSLLKNLGNQAGVRESLEKRVGGKIGEDADATYRAVQVLEHVERYDGDGKRLIGDDIGNGEINGFSNSGEAYHGTEAGRLQDFGKYGFDNLKGELQHIKSASEDPKARERAEALGIEWELPEGDDSTARDIIDKNPLLKNLGNQSHVKEMLKERVGDFENDPNAAHRAVQVLEHIEQYDEDGNRIASKDIGNGEINGFSKDGEAYHGTEAGRLQDFGKYGFENLKGKIRDSDNAADDKDARAKAEALGIHWERPETDKRSARDIVENNPLLKNLGNQSDVKDMLKEQVGDFENDADAAFRAEQVLKHIETYDATGNSTGGESDGKINGFDPEGRAKTNTEAARLQDFGKYGFDALKGEMPDEITPKHEAAVEKERIDAVNKAREDAGLPPMDKQDVTQLLTSDKDADGNNLTVTESAWQQVMSDWKTGIENGSIKADDDRAKLYNAMKAGAFLDNGAQMYTLNISEGVTTRAVTGHDMEDIIDGEKIDKQISELMESEAVSKDITEARETALGKVEGGDKVVEGLKKMAESPEYAKYIQDLSKDPEMKQVAEDDISSTYTSLLAADPEAAAKFAQNMQIDSLTMELDALMADPSKISEENLNLAGADAGKMILTLLKKAGLDLGRRAAEAQKFLEGMIGDKKTSKEFAQAMAEIGAKFSHSGEITTKDVEKIIGSGKYEGLQKGGARAFFEEMTKAGVIGSLGGVVSLASGIYQLAGKGGTLADTTEERLAIAKDFVSFIGAGKHFADLGNHIIGEHNKDVIKFNEDIDKRYVASDVPHDGNGPDPREDESRELRTQAEIDEMKKKPSQSLLGLDKTLGDLLRGPSVTTPAGPHNQYADFHAAFEEALNNSSKSDKYTERLSQFKLDNKEGEKLIKSVEDGFQARPGLKGPDGNPASWLHKGSSAFLLVASAGADTFAGAADIAIGALTIKKGLAKGDDTTTAKGALQVAAGGFGLTGGVASSLGLLKSLQFVKAAAAPSFLVSAVLAIATVIPDIINDIKKTDQIKGYREDLQEFMTQLDDQGLLTEDGLDKFRFLDSYMANYGQRDAPDGLSIFDYRDEEVDYFLNYWNGEAGEKAEERGQFSSTFGLDEDNHADYGGDGDNLNTDMEDQGGLS</sequence>
<evidence type="ECO:0008006" key="6">
    <source>
        <dbReference type="Google" id="ProtNLM"/>
    </source>
</evidence>
<keyword evidence="5" id="KW-1185">Reference proteome</keyword>
<name>A0A1M7L7P7_9GAMM</name>
<reference evidence="3 4" key="1">
    <citation type="submission" date="2016-11" db="EMBL/GenBank/DDBJ databases">
        <authorList>
            <person name="Jaros S."/>
            <person name="Januszkiewicz K."/>
            <person name="Wedrychowicz H."/>
        </authorList>
    </citation>
    <scope>NUCLEOTIDE SEQUENCE [LARGE SCALE GENOMIC DNA]</scope>
    <source>
        <strain evidence="3 4">DSM 4740</strain>
    </source>
</reference>
<dbReference type="RefSeq" id="WP_073436731.1">
    <property type="nucleotide sequence ID" value="NZ_BJXU01000128.1"/>
</dbReference>
<evidence type="ECO:0000313" key="5">
    <source>
        <dbReference type="Proteomes" id="UP000321726"/>
    </source>
</evidence>
<dbReference type="AlphaFoldDB" id="A0A1M7L7P7"/>
<feature type="region of interest" description="Disordered" evidence="1">
    <location>
        <begin position="1"/>
        <end position="47"/>
    </location>
</feature>
<feature type="compositionally biased region" description="Basic and acidic residues" evidence="1">
    <location>
        <begin position="838"/>
        <end position="847"/>
    </location>
</feature>
<protein>
    <recommendedName>
        <fullName evidence="6">Type III secretion system translocator protein, HrpF</fullName>
    </recommendedName>
</protein>
<evidence type="ECO:0000313" key="2">
    <source>
        <dbReference type="EMBL" id="GEN25162.1"/>
    </source>
</evidence>
<feature type="compositionally biased region" description="Basic and acidic residues" evidence="1">
    <location>
        <begin position="13"/>
        <end position="47"/>
    </location>
</feature>
<dbReference type="Proteomes" id="UP000184123">
    <property type="component" value="Unassembled WGS sequence"/>
</dbReference>
<organism evidence="3 4">
    <name type="scientific">Halomonas cupida</name>
    <dbReference type="NCBI Taxonomy" id="44933"/>
    <lineage>
        <taxon>Bacteria</taxon>
        <taxon>Pseudomonadati</taxon>
        <taxon>Pseudomonadota</taxon>
        <taxon>Gammaproteobacteria</taxon>
        <taxon>Oceanospirillales</taxon>
        <taxon>Halomonadaceae</taxon>
        <taxon>Halomonas</taxon>
    </lineage>
</organism>
<dbReference type="EMBL" id="FRCA01000012">
    <property type="protein sequence ID" value="SHM74177.1"/>
    <property type="molecule type" value="Genomic_DNA"/>
</dbReference>
<evidence type="ECO:0000256" key="1">
    <source>
        <dbReference type="SAM" id="MobiDB-lite"/>
    </source>
</evidence>
<evidence type="ECO:0000313" key="3">
    <source>
        <dbReference type="EMBL" id="SHM74177.1"/>
    </source>
</evidence>
<gene>
    <name evidence="2" type="ORF">HCU01_31110</name>
    <name evidence="3" type="ORF">SAMN05660971_03733</name>
</gene>
<dbReference type="Proteomes" id="UP000321726">
    <property type="component" value="Unassembled WGS sequence"/>
</dbReference>
<dbReference type="EMBL" id="BJXU01000128">
    <property type="protein sequence ID" value="GEN25162.1"/>
    <property type="molecule type" value="Genomic_DNA"/>
</dbReference>
<proteinExistence type="predicted"/>
<dbReference type="OrthoDB" id="6727393at2"/>
<evidence type="ECO:0000313" key="4">
    <source>
        <dbReference type="Proteomes" id="UP000184123"/>
    </source>
</evidence>